<dbReference type="EMBL" id="JBHTCP010000049">
    <property type="protein sequence ID" value="MFC7373015.1"/>
    <property type="molecule type" value="Genomic_DNA"/>
</dbReference>
<feature type="transmembrane region" description="Helical" evidence="1">
    <location>
        <begin position="12"/>
        <end position="34"/>
    </location>
</feature>
<reference evidence="3" key="1">
    <citation type="journal article" date="2019" name="Int. J. Syst. Evol. Microbiol.">
        <title>The Global Catalogue of Microorganisms (GCM) 10K type strain sequencing project: providing services to taxonomists for standard genome sequencing and annotation.</title>
        <authorList>
            <consortium name="The Broad Institute Genomics Platform"/>
            <consortium name="The Broad Institute Genome Sequencing Center for Infectious Disease"/>
            <person name="Wu L."/>
            <person name="Ma J."/>
        </authorList>
    </citation>
    <scope>NUCLEOTIDE SEQUENCE [LARGE SCALE GENOMIC DNA]</scope>
    <source>
        <strain evidence="3">NBRC 106396</strain>
    </source>
</reference>
<gene>
    <name evidence="2" type="ORF">ACFQPF_15350</name>
</gene>
<evidence type="ECO:0008006" key="4">
    <source>
        <dbReference type="Google" id="ProtNLM"/>
    </source>
</evidence>
<dbReference type="Proteomes" id="UP001596549">
    <property type="component" value="Unassembled WGS sequence"/>
</dbReference>
<keyword evidence="1" id="KW-0472">Membrane</keyword>
<name>A0ABW2NRE5_9BACL</name>
<organism evidence="2 3">
    <name type="scientific">Fictibacillus iocasae</name>
    <dbReference type="NCBI Taxonomy" id="2715437"/>
    <lineage>
        <taxon>Bacteria</taxon>
        <taxon>Bacillati</taxon>
        <taxon>Bacillota</taxon>
        <taxon>Bacilli</taxon>
        <taxon>Bacillales</taxon>
        <taxon>Fictibacillaceae</taxon>
        <taxon>Fictibacillus</taxon>
    </lineage>
</organism>
<evidence type="ECO:0000313" key="3">
    <source>
        <dbReference type="Proteomes" id="UP001596549"/>
    </source>
</evidence>
<keyword evidence="1" id="KW-0812">Transmembrane</keyword>
<protein>
    <recommendedName>
        <fullName evidence="4">Type 4 fimbrial biogenesis protein PilX N-terminal domain-containing protein</fullName>
    </recommendedName>
</protein>
<evidence type="ECO:0000256" key="1">
    <source>
        <dbReference type="SAM" id="Phobius"/>
    </source>
</evidence>
<dbReference type="RefSeq" id="WP_379750581.1">
    <property type="nucleotide sequence ID" value="NZ_JBHTCP010000049.1"/>
</dbReference>
<keyword evidence="3" id="KW-1185">Reference proteome</keyword>
<evidence type="ECO:0000313" key="2">
    <source>
        <dbReference type="EMBL" id="MFC7373015.1"/>
    </source>
</evidence>
<keyword evidence="1" id="KW-1133">Transmembrane helix</keyword>
<accession>A0ABW2NRE5</accession>
<proteinExistence type="predicted"/>
<comment type="caution">
    <text evidence="2">The sequence shown here is derived from an EMBL/GenBank/DDBJ whole genome shotgun (WGS) entry which is preliminary data.</text>
</comment>
<sequence length="597" mass="66243">MRKLLDERGNSLIIVLLMIVIFTVAGLSLFSATLSGKKKTDVREGDVQATELAEKGIDYLSVLLETQTKSLAGKTAAEFNTKLTDIIREYEVTGLNTGKQLDSKVFLKIDQRRIVNPADPNDLTQQMTLHSTSKVMGKNGKEYSKTISSTIRLGAKTVPDALKYALGAYNPCRGFSNCTEQPDDGNMFIHGGVAIKGDLYVERNLVTKSTGIYGTSTSWIPSDLPSVEGENGAKAHLILPGSLYKLTGSPDYSTHINRTTFTSQNNYSNISLNDPSAAFTSYTEAGKHYVPVVDNRIPNFTPIDIEGQRSRFQYSLRGAPFIVEELNDGNFNNNPNHDHIRDKYMNENVYTNTRNDIKMNGSHHFKRLSTPSGNSTYISGKDTYWSSIKFTNGAYFGGDVTIGNTSETQYNADSYQKFAIDGPMFIDGDLTIWGANVKFNSSIYVTGKTTIRYSRLEGIRDNQNVEQSVIVFGKGPILIANNNVYRDTPNIIRGFFYSEDMMQIYGVGSNVEIHGGVFGRKLVLNATRGSVRQGAPIYDKNKLIGYEPDIYEQNQQNLSPSRSRLKIIYNPELIKNPPQGLPKVTDLAVTTVDRAIK</sequence>